<sequence length="234" mass="25858">MSKDLKAILYYFAVDFRFSLIVFWSILLASMVTLFMIGNSFEGTKILFSSGFSVYIYCAISGFLITKETFPYCVKLGSTRNNYFLGAILFNILLALFMAIIHLSALSLFKWFVELSQMENMSIILTVEKETLLATLGGQLLLDTVIGFVLLSVGFLLSSAFYRLGMVGGIVGIALLGIVLILPATRNWLIDFFLTAGTGDLQINYIALILVALVAMIPNWLLLKNAPTTPGVTR</sequence>
<reference evidence="3" key="1">
    <citation type="submission" date="2016-10" db="EMBL/GenBank/DDBJ databases">
        <authorList>
            <person name="Varghese N."/>
            <person name="Submissions S."/>
        </authorList>
    </citation>
    <scope>NUCLEOTIDE SEQUENCE [LARGE SCALE GENOMIC DNA]</scope>
    <source>
        <strain evidence="3">IBRC-M10078</strain>
    </source>
</reference>
<feature type="transmembrane region" description="Helical" evidence="1">
    <location>
        <begin position="164"/>
        <end position="183"/>
    </location>
</feature>
<accession>A0A1H0U369</accession>
<evidence type="ECO:0000313" key="2">
    <source>
        <dbReference type="EMBL" id="SDP60445.1"/>
    </source>
</evidence>
<evidence type="ECO:0000313" key="3">
    <source>
        <dbReference type="Proteomes" id="UP000199159"/>
    </source>
</evidence>
<feature type="transmembrane region" description="Helical" evidence="1">
    <location>
        <begin position="132"/>
        <end position="157"/>
    </location>
</feature>
<keyword evidence="1" id="KW-1133">Transmembrane helix</keyword>
<feature type="transmembrane region" description="Helical" evidence="1">
    <location>
        <begin position="21"/>
        <end position="41"/>
    </location>
</feature>
<dbReference type="STRING" id="930152.SAMN05216565_104110"/>
<dbReference type="AlphaFoldDB" id="A0A1H0U369"/>
<keyword evidence="3" id="KW-1185">Reference proteome</keyword>
<proteinExistence type="predicted"/>
<protein>
    <submittedName>
        <fullName evidence="2">Uncharacterized protein</fullName>
    </submittedName>
</protein>
<gene>
    <name evidence="2" type="ORF">SAMN05216565_104110</name>
</gene>
<organism evidence="2 3">
    <name type="scientific">Litchfieldia salsa</name>
    <dbReference type="NCBI Taxonomy" id="930152"/>
    <lineage>
        <taxon>Bacteria</taxon>
        <taxon>Bacillati</taxon>
        <taxon>Bacillota</taxon>
        <taxon>Bacilli</taxon>
        <taxon>Bacillales</taxon>
        <taxon>Bacillaceae</taxon>
        <taxon>Litchfieldia</taxon>
    </lineage>
</organism>
<dbReference type="OrthoDB" id="2453726at2"/>
<dbReference type="RefSeq" id="WP_090853282.1">
    <property type="nucleotide sequence ID" value="NZ_FNJU01000004.1"/>
</dbReference>
<feature type="transmembrane region" description="Helical" evidence="1">
    <location>
        <begin position="47"/>
        <end position="66"/>
    </location>
</feature>
<name>A0A1H0U369_9BACI</name>
<evidence type="ECO:0000256" key="1">
    <source>
        <dbReference type="SAM" id="Phobius"/>
    </source>
</evidence>
<keyword evidence="1" id="KW-0812">Transmembrane</keyword>
<feature type="transmembrane region" description="Helical" evidence="1">
    <location>
        <begin position="203"/>
        <end position="223"/>
    </location>
</feature>
<keyword evidence="1" id="KW-0472">Membrane</keyword>
<dbReference type="EMBL" id="FNJU01000004">
    <property type="protein sequence ID" value="SDP60445.1"/>
    <property type="molecule type" value="Genomic_DNA"/>
</dbReference>
<feature type="transmembrane region" description="Helical" evidence="1">
    <location>
        <begin position="87"/>
        <end position="112"/>
    </location>
</feature>
<dbReference type="Proteomes" id="UP000199159">
    <property type="component" value="Unassembled WGS sequence"/>
</dbReference>